<feature type="domain" description="Response regulatory" evidence="5">
    <location>
        <begin position="4"/>
        <end position="120"/>
    </location>
</feature>
<evidence type="ECO:0000259" key="5">
    <source>
        <dbReference type="PROSITE" id="PS50110"/>
    </source>
</evidence>
<accession>A0ABM8K486</accession>
<dbReference type="SUPFAM" id="SSF52172">
    <property type="entry name" value="CheY-like"/>
    <property type="match status" value="1"/>
</dbReference>
<dbReference type="SMART" id="SM00421">
    <property type="entry name" value="HTH_LUXR"/>
    <property type="match status" value="1"/>
</dbReference>
<evidence type="ECO:0000313" key="6">
    <source>
        <dbReference type="EMBL" id="BEV03762.1"/>
    </source>
</evidence>
<dbReference type="Gene3D" id="1.10.10.10">
    <property type="entry name" value="Winged helix-like DNA-binding domain superfamily/Winged helix DNA-binding domain"/>
    <property type="match status" value="1"/>
</dbReference>
<dbReference type="Proteomes" id="UP001380186">
    <property type="component" value="Chromosome"/>
</dbReference>
<dbReference type="InterPro" id="IPR058245">
    <property type="entry name" value="NreC/VraR/RcsB-like_REC"/>
</dbReference>
<name>A0ABM8K486_9FLAO</name>
<organism evidence="6 7">
    <name type="scientific">Chryseobacterium gambrini</name>
    <dbReference type="NCBI Taxonomy" id="373672"/>
    <lineage>
        <taxon>Bacteria</taxon>
        <taxon>Pseudomonadati</taxon>
        <taxon>Bacteroidota</taxon>
        <taxon>Flavobacteriia</taxon>
        <taxon>Flavobacteriales</taxon>
        <taxon>Weeksellaceae</taxon>
        <taxon>Chryseobacterium group</taxon>
        <taxon>Chryseobacterium</taxon>
    </lineage>
</organism>
<sequence length="206" mass="23870">MKTKVIIIEDDREFAEMQKKIINEKENFECLQFFTNPLDYLNSKETFGEDIILLDIVMPQMNGLDAISPILKKNPDVSIIINSIQDDVDIILRAIQEGAVGYLDKQNFYSYFNIVLESVVNEGAYMTPKIARKVFNYFHHKKQNINILTVREKQVANGIIDGMSYKMIADHLNISLDTVRMNVRNIYKKFKIQSRTELINIIGTNK</sequence>
<keyword evidence="7" id="KW-1185">Reference proteome</keyword>
<dbReference type="SUPFAM" id="SSF46894">
    <property type="entry name" value="C-terminal effector domain of the bipartite response regulators"/>
    <property type="match status" value="1"/>
</dbReference>
<dbReference type="PANTHER" id="PTHR43214">
    <property type="entry name" value="TWO-COMPONENT RESPONSE REGULATOR"/>
    <property type="match status" value="1"/>
</dbReference>
<feature type="domain" description="HTH luxR-type" evidence="4">
    <location>
        <begin position="141"/>
        <end position="206"/>
    </location>
</feature>
<evidence type="ECO:0000256" key="2">
    <source>
        <dbReference type="ARBA" id="ARBA00023125"/>
    </source>
</evidence>
<dbReference type="EMBL" id="AP029022">
    <property type="protein sequence ID" value="BEV03762.1"/>
    <property type="molecule type" value="Genomic_DNA"/>
</dbReference>
<dbReference type="PRINTS" id="PR00038">
    <property type="entry name" value="HTHLUXR"/>
</dbReference>
<evidence type="ECO:0000256" key="3">
    <source>
        <dbReference type="PROSITE-ProRule" id="PRU00169"/>
    </source>
</evidence>
<proteinExistence type="predicted"/>
<dbReference type="InterPro" id="IPR001789">
    <property type="entry name" value="Sig_transdc_resp-reg_receiver"/>
</dbReference>
<keyword evidence="1 3" id="KW-0597">Phosphoprotein</keyword>
<dbReference type="Pfam" id="PF00196">
    <property type="entry name" value="GerE"/>
    <property type="match status" value="1"/>
</dbReference>
<dbReference type="CDD" id="cd17535">
    <property type="entry name" value="REC_NarL-like"/>
    <property type="match status" value="1"/>
</dbReference>
<dbReference type="InterPro" id="IPR000792">
    <property type="entry name" value="Tscrpt_reg_LuxR_C"/>
</dbReference>
<dbReference type="InterPro" id="IPR036388">
    <property type="entry name" value="WH-like_DNA-bd_sf"/>
</dbReference>
<dbReference type="PROSITE" id="PS50043">
    <property type="entry name" value="HTH_LUXR_2"/>
    <property type="match status" value="1"/>
</dbReference>
<dbReference type="RefSeq" id="WP_338614598.1">
    <property type="nucleotide sequence ID" value="NZ_AP029022.1"/>
</dbReference>
<dbReference type="SMART" id="SM00448">
    <property type="entry name" value="REC"/>
    <property type="match status" value="1"/>
</dbReference>
<feature type="modified residue" description="4-aspartylphosphate" evidence="3">
    <location>
        <position position="55"/>
    </location>
</feature>
<dbReference type="PROSITE" id="PS00622">
    <property type="entry name" value="HTH_LUXR_1"/>
    <property type="match status" value="1"/>
</dbReference>
<protein>
    <submittedName>
        <fullName evidence="6">DNA-binding response regulator</fullName>
    </submittedName>
</protein>
<dbReference type="Pfam" id="PF00072">
    <property type="entry name" value="Response_reg"/>
    <property type="match status" value="1"/>
</dbReference>
<dbReference type="InterPro" id="IPR039420">
    <property type="entry name" value="WalR-like"/>
</dbReference>
<keyword evidence="2 6" id="KW-0238">DNA-binding</keyword>
<dbReference type="PROSITE" id="PS50110">
    <property type="entry name" value="RESPONSE_REGULATORY"/>
    <property type="match status" value="1"/>
</dbReference>
<reference evidence="6 7" key="1">
    <citation type="journal article" date="2020" name="Microbes Environ.">
        <title>Synthetic bacterial community of duckweed: a simple and stable system to study plant-microbe interactions.</title>
        <authorList>
            <person name="Ishizawa H."/>
            <person name="Tada M."/>
            <person name="Kuroda M."/>
            <person name="Inoue D."/>
            <person name="Futamata H."/>
            <person name="Ike M."/>
        </authorList>
    </citation>
    <scope>NUCLEOTIDE SEQUENCE [LARGE SCALE GENOMIC DNA]</scope>
    <source>
        <strain evidence="6 7">DW100</strain>
    </source>
</reference>
<gene>
    <name evidence="6" type="ORF">CRDW_11360</name>
</gene>
<evidence type="ECO:0000256" key="1">
    <source>
        <dbReference type="ARBA" id="ARBA00022553"/>
    </source>
</evidence>
<dbReference type="InterPro" id="IPR016032">
    <property type="entry name" value="Sig_transdc_resp-reg_C-effctor"/>
</dbReference>
<evidence type="ECO:0000313" key="7">
    <source>
        <dbReference type="Proteomes" id="UP001380186"/>
    </source>
</evidence>
<dbReference type="Gene3D" id="3.40.50.2300">
    <property type="match status" value="1"/>
</dbReference>
<dbReference type="CDD" id="cd06170">
    <property type="entry name" value="LuxR_C_like"/>
    <property type="match status" value="1"/>
</dbReference>
<dbReference type="InterPro" id="IPR011006">
    <property type="entry name" value="CheY-like_superfamily"/>
</dbReference>
<dbReference type="GO" id="GO:0003677">
    <property type="term" value="F:DNA binding"/>
    <property type="evidence" value="ECO:0007669"/>
    <property type="project" value="UniProtKB-KW"/>
</dbReference>
<dbReference type="PANTHER" id="PTHR43214:SF44">
    <property type="entry name" value="TWO-COMPONENT RESPONSE REGULATOR"/>
    <property type="match status" value="1"/>
</dbReference>
<evidence type="ECO:0000259" key="4">
    <source>
        <dbReference type="PROSITE" id="PS50043"/>
    </source>
</evidence>